<protein>
    <submittedName>
        <fullName evidence="2">Uncharacterized protein</fullName>
    </submittedName>
</protein>
<comment type="caution">
    <text evidence="2">The sequence shown here is derived from an EMBL/GenBank/DDBJ whole genome shotgun (WGS) entry which is preliminary data.</text>
</comment>
<sequence>MEKYSRILHTAAIIGDVLIVVLAVLQLIGFFEQAVYLIMPLLCIEMILQGLLSWNRNKVVGICSFGVAAFVLYELLHVWLR</sequence>
<accession>A0A923LMX2</accession>
<evidence type="ECO:0000256" key="1">
    <source>
        <dbReference type="SAM" id="Phobius"/>
    </source>
</evidence>
<name>A0A923LMX2_9FIRM</name>
<dbReference type="Proteomes" id="UP000606720">
    <property type="component" value="Unassembled WGS sequence"/>
</dbReference>
<dbReference type="EMBL" id="JACOPH010000001">
    <property type="protein sequence ID" value="MBC5713111.1"/>
    <property type="molecule type" value="Genomic_DNA"/>
</dbReference>
<feature type="transmembrane region" description="Helical" evidence="1">
    <location>
        <begin position="34"/>
        <end position="52"/>
    </location>
</feature>
<evidence type="ECO:0000313" key="2">
    <source>
        <dbReference type="EMBL" id="MBC5713111.1"/>
    </source>
</evidence>
<keyword evidence="1" id="KW-0472">Membrane</keyword>
<keyword evidence="1" id="KW-1133">Transmembrane helix</keyword>
<dbReference type="RefSeq" id="WP_186866097.1">
    <property type="nucleotide sequence ID" value="NZ_JACOPH010000001.1"/>
</dbReference>
<proteinExistence type="predicted"/>
<feature type="transmembrane region" description="Helical" evidence="1">
    <location>
        <begin position="7"/>
        <end position="28"/>
    </location>
</feature>
<feature type="transmembrane region" description="Helical" evidence="1">
    <location>
        <begin position="59"/>
        <end position="80"/>
    </location>
</feature>
<evidence type="ECO:0000313" key="3">
    <source>
        <dbReference type="Proteomes" id="UP000606720"/>
    </source>
</evidence>
<gene>
    <name evidence="2" type="ORF">H8S17_02600</name>
</gene>
<dbReference type="AlphaFoldDB" id="A0A923LMX2"/>
<keyword evidence="1" id="KW-0812">Transmembrane</keyword>
<keyword evidence="3" id="KW-1185">Reference proteome</keyword>
<organism evidence="2 3">
    <name type="scientific">Roseburia zhanii</name>
    <dbReference type="NCBI Taxonomy" id="2763064"/>
    <lineage>
        <taxon>Bacteria</taxon>
        <taxon>Bacillati</taxon>
        <taxon>Bacillota</taxon>
        <taxon>Clostridia</taxon>
        <taxon>Lachnospirales</taxon>
        <taxon>Lachnospiraceae</taxon>
        <taxon>Roseburia</taxon>
    </lineage>
</organism>
<reference evidence="2" key="1">
    <citation type="submission" date="2020-08" db="EMBL/GenBank/DDBJ databases">
        <title>Genome public.</title>
        <authorList>
            <person name="Liu C."/>
            <person name="Sun Q."/>
        </authorList>
    </citation>
    <scope>NUCLEOTIDE SEQUENCE</scope>
    <source>
        <strain evidence="2">BX1005</strain>
    </source>
</reference>